<dbReference type="AlphaFoldDB" id="A0A9N8DG70"/>
<dbReference type="PANTHER" id="PTHR12668">
    <property type="entry name" value="TRANSMEMBRANE PROTEIN 14, 15"/>
    <property type="match status" value="1"/>
</dbReference>
<protein>
    <submittedName>
        <fullName evidence="7">Transmembrane proteins 14C</fullName>
    </submittedName>
</protein>
<evidence type="ECO:0000256" key="4">
    <source>
        <dbReference type="ARBA" id="ARBA00022989"/>
    </source>
</evidence>
<accession>A0A9N8DG70</accession>
<dbReference type="Pfam" id="PF03647">
    <property type="entry name" value="Tmemb_14"/>
    <property type="match status" value="1"/>
</dbReference>
<feature type="transmembrane region" description="Helical" evidence="6">
    <location>
        <begin position="6"/>
        <end position="27"/>
    </location>
</feature>
<reference evidence="7" key="1">
    <citation type="submission" date="2020-06" db="EMBL/GenBank/DDBJ databases">
        <authorList>
            <consortium name="Plant Systems Biology data submission"/>
        </authorList>
    </citation>
    <scope>NUCLEOTIDE SEQUENCE</scope>
    <source>
        <strain evidence="7">D6</strain>
    </source>
</reference>
<evidence type="ECO:0000256" key="3">
    <source>
        <dbReference type="ARBA" id="ARBA00022692"/>
    </source>
</evidence>
<evidence type="ECO:0000313" key="7">
    <source>
        <dbReference type="EMBL" id="CAB9502398.1"/>
    </source>
</evidence>
<keyword evidence="5 6" id="KW-0472">Membrane</keyword>
<keyword evidence="4 6" id="KW-1133">Transmembrane helix</keyword>
<dbReference type="PANTHER" id="PTHR12668:SF53">
    <property type="entry name" value="TMEM14 PROTEIN HOMOLOG YJR085C"/>
    <property type="match status" value="1"/>
</dbReference>
<dbReference type="EMBL" id="CAICTM010000134">
    <property type="protein sequence ID" value="CAB9502398.1"/>
    <property type="molecule type" value="Genomic_DNA"/>
</dbReference>
<organism evidence="7 8">
    <name type="scientific">Seminavis robusta</name>
    <dbReference type="NCBI Taxonomy" id="568900"/>
    <lineage>
        <taxon>Eukaryota</taxon>
        <taxon>Sar</taxon>
        <taxon>Stramenopiles</taxon>
        <taxon>Ochrophyta</taxon>
        <taxon>Bacillariophyta</taxon>
        <taxon>Bacillariophyceae</taxon>
        <taxon>Bacillariophycidae</taxon>
        <taxon>Naviculales</taxon>
        <taxon>Naviculaceae</taxon>
        <taxon>Seminavis</taxon>
    </lineage>
</organism>
<feature type="transmembrane region" description="Helical" evidence="6">
    <location>
        <begin position="86"/>
        <end position="104"/>
    </location>
</feature>
<dbReference type="Gene3D" id="1.10.10.1740">
    <property type="entry name" value="Transmembrane protein 14-like"/>
    <property type="match status" value="1"/>
</dbReference>
<name>A0A9N8DG70_9STRA</name>
<dbReference type="InterPro" id="IPR044890">
    <property type="entry name" value="TMEM14_sf"/>
</dbReference>
<keyword evidence="3 6" id="KW-0812">Transmembrane</keyword>
<evidence type="ECO:0000256" key="1">
    <source>
        <dbReference type="ARBA" id="ARBA00004370"/>
    </source>
</evidence>
<dbReference type="OrthoDB" id="40290at2759"/>
<evidence type="ECO:0000256" key="5">
    <source>
        <dbReference type="ARBA" id="ARBA00023136"/>
    </source>
</evidence>
<dbReference type="InterPro" id="IPR005349">
    <property type="entry name" value="TMEM14"/>
</dbReference>
<dbReference type="GO" id="GO:0016020">
    <property type="term" value="C:membrane"/>
    <property type="evidence" value="ECO:0007669"/>
    <property type="project" value="UniProtKB-SubCell"/>
</dbReference>
<comment type="subcellular location">
    <subcellularLocation>
        <location evidence="1">Membrane</location>
    </subcellularLocation>
</comment>
<comment type="caution">
    <text evidence="7">The sequence shown here is derived from an EMBL/GenBank/DDBJ whole genome shotgun (WGS) entry which is preliminary data.</text>
</comment>
<sequence length="116" mass="11586">MAGIPGSAHLNLSLGGLVMLGGAMGYVKKGSAPSLVAGVAFGSMLIGSGYIIAKTDSQYEGHALATGASGIMALGMAQRYMKTGKMMPAGIVAILGAAACAYNAKKSMEWAPSKSD</sequence>
<evidence type="ECO:0000256" key="2">
    <source>
        <dbReference type="ARBA" id="ARBA00007590"/>
    </source>
</evidence>
<evidence type="ECO:0000256" key="6">
    <source>
        <dbReference type="SAM" id="Phobius"/>
    </source>
</evidence>
<comment type="similarity">
    <text evidence="2">Belongs to the TMEM14 family.</text>
</comment>
<gene>
    <name evidence="7" type="ORF">SEMRO_135_G063820.1</name>
</gene>
<proteinExistence type="inferred from homology"/>
<dbReference type="Proteomes" id="UP001153069">
    <property type="component" value="Unassembled WGS sequence"/>
</dbReference>
<keyword evidence="8" id="KW-1185">Reference proteome</keyword>
<feature type="transmembrane region" description="Helical" evidence="6">
    <location>
        <begin position="34"/>
        <end position="53"/>
    </location>
</feature>
<evidence type="ECO:0000313" key="8">
    <source>
        <dbReference type="Proteomes" id="UP001153069"/>
    </source>
</evidence>